<keyword evidence="4 11" id="KW-0812">Transmembrane</keyword>
<dbReference type="GO" id="GO:0016485">
    <property type="term" value="P:protein processing"/>
    <property type="evidence" value="ECO:0007669"/>
    <property type="project" value="InterPro"/>
</dbReference>
<dbReference type="GO" id="GO:0070765">
    <property type="term" value="C:gamma-secretase complex"/>
    <property type="evidence" value="ECO:0007669"/>
    <property type="project" value="TreeGrafter"/>
</dbReference>
<evidence type="ECO:0000256" key="5">
    <source>
        <dbReference type="ARBA" id="ARBA00022824"/>
    </source>
</evidence>
<sequence length="437" mass="47829">MKREVQKVVLPVSVAIWATVCFVEMLRTDSDDDSYDATNTNGSMVSSAYNEKATDSTKTKMIGSVENAFIFVLFVTAATFGLYLLFKHRCGSVIWAYMAFSGFSIFGVLGATVALQVLRRYEINVDVVSFAFYTWNVTVVGVLSVFLWPGSLRVKQGFLVLISVIVAYYFVTQIAEWTTWTMLVFMAIYDLYAVLTPNGPLRKIVELSQEREEAIPALVYEARGGSRSGNGSRRRRRKKSNSERQGDDASLDGDLSSSPEKDAVGEKTSLLGRESNGSSKIETAPLLQRFDENDDDDDDDDDEGDLPEGIKLGLGDFIFYSVLVGRAAMQSLFCAVFCYVAVISGLIVTLAGLALHKAALPALPVSIALGVITFVAIKFLIEPFLVYEFGRDAMESIPDDYNPGMSSSTSSTSSMSSSSSSSSYSLLGQSSSYWPLH</sequence>
<evidence type="ECO:0000256" key="4">
    <source>
        <dbReference type="ARBA" id="ARBA00022692"/>
    </source>
</evidence>
<evidence type="ECO:0000256" key="2">
    <source>
        <dbReference type="ARBA" id="ARBA00004653"/>
    </source>
</evidence>
<dbReference type="RefSeq" id="XP_007510427.1">
    <property type="nucleotide sequence ID" value="XM_007510365.1"/>
</dbReference>
<dbReference type="OrthoDB" id="20287at2759"/>
<dbReference type="SMART" id="SM00730">
    <property type="entry name" value="PSN"/>
    <property type="match status" value="1"/>
</dbReference>
<feature type="transmembrane region" description="Helical" evidence="11">
    <location>
        <begin position="68"/>
        <end position="86"/>
    </location>
</feature>
<dbReference type="GO" id="GO:0042500">
    <property type="term" value="F:aspartic endopeptidase activity, intramembrane cleaving"/>
    <property type="evidence" value="ECO:0007669"/>
    <property type="project" value="InterPro"/>
</dbReference>
<keyword evidence="5" id="KW-0256">Endoplasmic reticulum</keyword>
<evidence type="ECO:0000256" key="11">
    <source>
        <dbReference type="SAM" id="Phobius"/>
    </source>
</evidence>
<keyword evidence="6" id="KW-0914">Notch signaling pathway</keyword>
<comment type="similarity">
    <text evidence="3">Belongs to the peptidase A22A family.</text>
</comment>
<dbReference type="GO" id="GO:0007219">
    <property type="term" value="P:Notch signaling pathway"/>
    <property type="evidence" value="ECO:0007669"/>
    <property type="project" value="UniProtKB-KW"/>
</dbReference>
<dbReference type="eggNOG" id="KOG2736">
    <property type="taxonomic scope" value="Eukaryota"/>
</dbReference>
<feature type="transmembrane region" description="Helical" evidence="11">
    <location>
        <begin position="177"/>
        <end position="195"/>
    </location>
</feature>
<organism evidence="12 13">
    <name type="scientific">Bathycoccus prasinos</name>
    <dbReference type="NCBI Taxonomy" id="41875"/>
    <lineage>
        <taxon>Eukaryota</taxon>
        <taxon>Viridiplantae</taxon>
        <taxon>Chlorophyta</taxon>
        <taxon>Mamiellophyceae</taxon>
        <taxon>Mamiellales</taxon>
        <taxon>Bathycoccaceae</taxon>
        <taxon>Bathycoccus</taxon>
    </lineage>
</organism>
<keyword evidence="7 11" id="KW-1133">Transmembrane helix</keyword>
<feature type="transmembrane region" description="Helical" evidence="11">
    <location>
        <begin position="127"/>
        <end position="147"/>
    </location>
</feature>
<feature type="transmembrane region" description="Helical" evidence="11">
    <location>
        <begin position="361"/>
        <end position="381"/>
    </location>
</feature>
<dbReference type="STRING" id="41875.K8EKK4"/>
<accession>K8EKK4</accession>
<feature type="region of interest" description="Disordered" evidence="10">
    <location>
        <begin position="404"/>
        <end position="437"/>
    </location>
</feature>
<dbReference type="PANTHER" id="PTHR10202:SF13">
    <property type="entry name" value="PRESENILIN HOMOLOG"/>
    <property type="match status" value="1"/>
</dbReference>
<dbReference type="PANTHER" id="PTHR10202">
    <property type="entry name" value="PRESENILIN"/>
    <property type="match status" value="1"/>
</dbReference>
<name>K8EKK4_9CHLO</name>
<dbReference type="InterPro" id="IPR042524">
    <property type="entry name" value="Presenilin_C"/>
</dbReference>
<evidence type="ECO:0000256" key="1">
    <source>
        <dbReference type="ARBA" id="ARBA00004477"/>
    </source>
</evidence>
<keyword evidence="13" id="KW-1185">Reference proteome</keyword>
<feature type="transmembrane region" description="Helical" evidence="11">
    <location>
        <begin position="332"/>
        <end position="355"/>
    </location>
</feature>
<comment type="subcellular location">
    <subcellularLocation>
        <location evidence="1">Endoplasmic reticulum membrane</location>
        <topology evidence="1">Multi-pass membrane protein</topology>
    </subcellularLocation>
    <subcellularLocation>
        <location evidence="2">Golgi apparatus membrane</location>
        <topology evidence="2">Multi-pass membrane protein</topology>
    </subcellularLocation>
</comment>
<dbReference type="Pfam" id="PF01080">
    <property type="entry name" value="Presenilin"/>
    <property type="match status" value="1"/>
</dbReference>
<evidence type="ECO:0000256" key="3">
    <source>
        <dbReference type="ARBA" id="ARBA00008604"/>
    </source>
</evidence>
<evidence type="ECO:0000313" key="12">
    <source>
        <dbReference type="EMBL" id="CCO18772.1"/>
    </source>
</evidence>
<feature type="transmembrane region" description="Helical" evidence="11">
    <location>
        <begin position="7"/>
        <end position="26"/>
    </location>
</feature>
<reference evidence="12 13" key="1">
    <citation type="submission" date="2011-10" db="EMBL/GenBank/DDBJ databases">
        <authorList>
            <person name="Genoscope - CEA"/>
        </authorList>
    </citation>
    <scope>NUCLEOTIDE SEQUENCE [LARGE SCALE GENOMIC DNA]</scope>
    <source>
        <strain evidence="12 13">RCC 1105</strain>
    </source>
</reference>
<dbReference type="KEGG" id="bpg:Bathy11g01200"/>
<dbReference type="EMBL" id="FO082268">
    <property type="protein sequence ID" value="CCO18772.1"/>
    <property type="molecule type" value="Genomic_DNA"/>
</dbReference>
<evidence type="ECO:0000256" key="7">
    <source>
        <dbReference type="ARBA" id="ARBA00022989"/>
    </source>
</evidence>
<dbReference type="AlphaFoldDB" id="K8EKK4"/>
<proteinExistence type="inferred from homology"/>
<feature type="transmembrane region" description="Helical" evidence="11">
    <location>
        <begin position="154"/>
        <end position="171"/>
    </location>
</feature>
<gene>
    <name evidence="12" type="ordered locus">Bathy11g01200</name>
</gene>
<dbReference type="GO" id="GO:0005789">
    <property type="term" value="C:endoplasmic reticulum membrane"/>
    <property type="evidence" value="ECO:0007669"/>
    <property type="project" value="UniProtKB-SubCell"/>
</dbReference>
<evidence type="ECO:0000256" key="10">
    <source>
        <dbReference type="SAM" id="MobiDB-lite"/>
    </source>
</evidence>
<dbReference type="GeneID" id="19012800"/>
<dbReference type="InterPro" id="IPR006639">
    <property type="entry name" value="Preselin/SPP"/>
</dbReference>
<dbReference type="GO" id="GO:0006509">
    <property type="term" value="P:membrane protein ectodomain proteolysis"/>
    <property type="evidence" value="ECO:0007669"/>
    <property type="project" value="TreeGrafter"/>
</dbReference>
<evidence type="ECO:0000256" key="8">
    <source>
        <dbReference type="ARBA" id="ARBA00023034"/>
    </source>
</evidence>
<keyword evidence="9 11" id="KW-0472">Membrane</keyword>
<evidence type="ECO:0000256" key="9">
    <source>
        <dbReference type="ARBA" id="ARBA00023136"/>
    </source>
</evidence>
<dbReference type="InterPro" id="IPR001108">
    <property type="entry name" value="Peptidase_A22A"/>
</dbReference>
<dbReference type="Gene3D" id="1.10.472.100">
    <property type="entry name" value="Presenilin"/>
    <property type="match status" value="1"/>
</dbReference>
<feature type="region of interest" description="Disordered" evidence="10">
    <location>
        <begin position="223"/>
        <end position="307"/>
    </location>
</feature>
<evidence type="ECO:0000256" key="6">
    <source>
        <dbReference type="ARBA" id="ARBA00022976"/>
    </source>
</evidence>
<dbReference type="GO" id="GO:0000139">
    <property type="term" value="C:Golgi membrane"/>
    <property type="evidence" value="ECO:0007669"/>
    <property type="project" value="UniProtKB-SubCell"/>
</dbReference>
<evidence type="ECO:0000313" key="13">
    <source>
        <dbReference type="Proteomes" id="UP000198341"/>
    </source>
</evidence>
<protein>
    <submittedName>
        <fullName evidence="12">Presenilin-1</fullName>
    </submittedName>
</protein>
<feature type="compositionally biased region" description="Acidic residues" evidence="10">
    <location>
        <begin position="292"/>
        <end position="306"/>
    </location>
</feature>
<feature type="transmembrane region" description="Helical" evidence="11">
    <location>
        <begin position="93"/>
        <end position="115"/>
    </location>
</feature>
<dbReference type="Proteomes" id="UP000198341">
    <property type="component" value="Chromosome 11"/>
</dbReference>
<keyword evidence="8" id="KW-0333">Golgi apparatus</keyword>